<name>A0A6J5M718_9CAUD</name>
<organism evidence="1">
    <name type="scientific">uncultured Caudovirales phage</name>
    <dbReference type="NCBI Taxonomy" id="2100421"/>
    <lineage>
        <taxon>Viruses</taxon>
        <taxon>Duplodnaviria</taxon>
        <taxon>Heunggongvirae</taxon>
        <taxon>Uroviricota</taxon>
        <taxon>Caudoviricetes</taxon>
        <taxon>Peduoviridae</taxon>
        <taxon>Maltschvirus</taxon>
        <taxon>Maltschvirus maltsch</taxon>
    </lineage>
</organism>
<dbReference type="EMBL" id="LR796388">
    <property type="protein sequence ID" value="CAB4141337.1"/>
    <property type="molecule type" value="Genomic_DNA"/>
</dbReference>
<protein>
    <recommendedName>
        <fullName evidence="2">Baseplate wedge subunit</fullName>
    </recommendedName>
</protein>
<evidence type="ECO:0008006" key="2">
    <source>
        <dbReference type="Google" id="ProtNLM"/>
    </source>
</evidence>
<accession>A0A6J5M718</accession>
<evidence type="ECO:0000313" key="1">
    <source>
        <dbReference type="EMBL" id="CAB4141337.1"/>
    </source>
</evidence>
<sequence length="510" mass="57559">MTEIKTISPYIDSQFPEFVREDHPKLVEFIKTYYEWMESYNNPLYVTNNLKNNSDVDYAEDEYLKHLFKEFLVNFPLNLSVNKSTLLKNIKQFYRARGTEKSYELFFRAIYGLNPEFYYPRVDVLRVSDGKWIEEKSIRVFAISGSPFELKSNKIVGLKSGCTAFVEKVISIQEESYFGYELFLNRSSITGKFLPEEVVKLESSSSQVTCRISAAASDIKINNSGSGYSLGDKFLVNQTGRGLQLQVDKISTTGQIEKLSIINYGLGYDSSLPILNYSLAGSSSVSANIDIQFSSLISYPGYFSNEDGQLSTLKYIQDGYFYQQFSYVVFVNEALSVYEALLKKILHPAGFKLFGGVRAQNNIDAKCKLNLNSAITSRVITPNVVSAKVNVNSNTSFRSDVILGTIVNRSFNIKSNPLGPTNYSIYRDRFNYKPSSNIWKMSNSSQYSSYSELETGANTNYFGVSGDLSQQYAITPISVFEQNGLTPFIIETKLNHRVNILPDSVIITSI</sequence>
<gene>
    <name evidence="1" type="ORF">UFOVP410_176</name>
</gene>
<reference evidence="1" key="1">
    <citation type="submission" date="2020-04" db="EMBL/GenBank/DDBJ databases">
        <authorList>
            <person name="Chiriac C."/>
            <person name="Salcher M."/>
            <person name="Ghai R."/>
            <person name="Kavagutti S V."/>
        </authorList>
    </citation>
    <scope>NUCLEOTIDE SEQUENCE</scope>
</reference>
<proteinExistence type="predicted"/>